<reference evidence="1" key="1">
    <citation type="journal article" date="2020" name="Stud. Mycol.">
        <title>101 Dothideomycetes genomes: a test case for predicting lifestyles and emergence of pathogens.</title>
        <authorList>
            <person name="Haridas S."/>
            <person name="Albert R."/>
            <person name="Binder M."/>
            <person name="Bloem J."/>
            <person name="Labutti K."/>
            <person name="Salamov A."/>
            <person name="Andreopoulos B."/>
            <person name="Baker S."/>
            <person name="Barry K."/>
            <person name="Bills G."/>
            <person name="Bluhm B."/>
            <person name="Cannon C."/>
            <person name="Castanera R."/>
            <person name="Culley D."/>
            <person name="Daum C."/>
            <person name="Ezra D."/>
            <person name="Gonzalez J."/>
            <person name="Henrissat B."/>
            <person name="Kuo A."/>
            <person name="Liang C."/>
            <person name="Lipzen A."/>
            <person name="Lutzoni F."/>
            <person name="Magnuson J."/>
            <person name="Mondo S."/>
            <person name="Nolan M."/>
            <person name="Ohm R."/>
            <person name="Pangilinan J."/>
            <person name="Park H.-J."/>
            <person name="Ramirez L."/>
            <person name="Alfaro M."/>
            <person name="Sun H."/>
            <person name="Tritt A."/>
            <person name="Yoshinaga Y."/>
            <person name="Zwiers L.-H."/>
            <person name="Turgeon B."/>
            <person name="Goodwin S."/>
            <person name="Spatafora J."/>
            <person name="Crous P."/>
            <person name="Grigoriev I."/>
        </authorList>
    </citation>
    <scope>NUCLEOTIDE SEQUENCE</scope>
    <source>
        <strain evidence="1">CBS 525.71</strain>
    </source>
</reference>
<accession>A0ACB6RRV5</accession>
<dbReference type="Proteomes" id="UP000799754">
    <property type="component" value="Unassembled WGS sequence"/>
</dbReference>
<dbReference type="EMBL" id="MU006729">
    <property type="protein sequence ID" value="KAF2624786.1"/>
    <property type="molecule type" value="Genomic_DNA"/>
</dbReference>
<evidence type="ECO:0000313" key="1">
    <source>
        <dbReference type="EMBL" id="KAF2624786.1"/>
    </source>
</evidence>
<evidence type="ECO:0000313" key="2">
    <source>
        <dbReference type="Proteomes" id="UP000799754"/>
    </source>
</evidence>
<proteinExistence type="predicted"/>
<comment type="caution">
    <text evidence="1">The sequence shown here is derived from an EMBL/GenBank/DDBJ whole genome shotgun (WGS) entry which is preliminary data.</text>
</comment>
<organism evidence="1 2">
    <name type="scientific">Macroventuria anomochaeta</name>
    <dbReference type="NCBI Taxonomy" id="301207"/>
    <lineage>
        <taxon>Eukaryota</taxon>
        <taxon>Fungi</taxon>
        <taxon>Dikarya</taxon>
        <taxon>Ascomycota</taxon>
        <taxon>Pezizomycotina</taxon>
        <taxon>Dothideomycetes</taxon>
        <taxon>Pleosporomycetidae</taxon>
        <taxon>Pleosporales</taxon>
        <taxon>Pleosporineae</taxon>
        <taxon>Didymellaceae</taxon>
        <taxon>Macroventuria</taxon>
    </lineage>
</organism>
<keyword evidence="1" id="KW-0378">Hydrolase</keyword>
<name>A0ACB6RRV5_9PLEO</name>
<protein>
    <submittedName>
        <fullName evidence="1">Glycoside hydrolase family 47 protein</fullName>
    </submittedName>
</protein>
<sequence length="593" mass="66411">MSPIIRRIAVLCISTTLLYLAFRQLTLGAEFPLPTTTSSTRVKGPVRWKDIPPKYPVASTIPLPTGTSSAIPRIQHEFGVETQHNKAERLHRQAVVKEAFLHSWNGYKKHAWLQDEVTPVTGGFTNGFGQRGATLVDTLDTLAIMGLDEDFEAAVKAVKRIDFTTSAIPRLNVFETTIRYLGGLLSAYDVSEAKHRVLLDKATELGDMLYAAFDTSNRMPIGRWNWENAALRMYQEADGQGLSAELGSLTLEFTRLTQLTGDAKYYDAVARISALLSKHQDRTKIPGLFPVRISPAREDFSQDKTFTMGGMSDSLYEYLPKQHLLLNGLDPQYHNLYSNAIREAKQHLFFRPLNPQNADILMSGSAHISSATGSTKLTPDGQHLACFTGGMVGLAAKVFNRTVELETARKLVDGCIWAYDSMPTGIMPEQFTLVPCYGEEDCTWRTEKWNEAVKSAGFDEYARQLDAADIIKEDGLPPGFARIRDRRYLLRPEAIESVFVLYRITGDPSLADAAWRMFESINNATITDIAHSAIADVTLPVDHASQKLDQCESFWMAETLKYFYLIFSEPELMSLDEFVFNTEAHPLRRPLAT</sequence>
<gene>
    <name evidence="1" type="ORF">BU25DRAFT_373614</name>
</gene>
<keyword evidence="2" id="KW-1185">Reference proteome</keyword>